<evidence type="ECO:0000313" key="2">
    <source>
        <dbReference type="Proteomes" id="UP001060414"/>
    </source>
</evidence>
<gene>
    <name evidence="1" type="ORF">L9S41_12545</name>
</gene>
<dbReference type="Proteomes" id="UP001060414">
    <property type="component" value="Chromosome"/>
</dbReference>
<name>A0ABY5ZHX8_9BACT</name>
<dbReference type="NCBIfam" id="TIGR04353">
    <property type="entry name" value="PqqD_rel_X"/>
    <property type="match status" value="1"/>
</dbReference>
<keyword evidence="2" id="KW-1185">Reference proteome</keyword>
<dbReference type="InterPro" id="IPR027599">
    <property type="entry name" value="PqqD-rel_X"/>
</dbReference>
<dbReference type="EMBL" id="CP092109">
    <property type="protein sequence ID" value="UWZ78504.1"/>
    <property type="molecule type" value="Genomic_DNA"/>
</dbReference>
<evidence type="ECO:0000313" key="1">
    <source>
        <dbReference type="EMBL" id="UWZ78504.1"/>
    </source>
</evidence>
<proteinExistence type="predicted"/>
<sequence>MEESIRRWKITDPSCLLWRYWDDEHIVFNTLSGDAHLLNPPAAAALKILQKSCLSVDELTLEVARVSSLEANPELRAHLQQFVLQLARMGLALPADDPR</sequence>
<organism evidence="1 2">
    <name type="scientific">Geoalkalibacter halelectricus</name>
    <dbReference type="NCBI Taxonomy" id="2847045"/>
    <lineage>
        <taxon>Bacteria</taxon>
        <taxon>Pseudomonadati</taxon>
        <taxon>Thermodesulfobacteriota</taxon>
        <taxon>Desulfuromonadia</taxon>
        <taxon>Desulfuromonadales</taxon>
        <taxon>Geoalkalibacteraceae</taxon>
        <taxon>Geoalkalibacter</taxon>
    </lineage>
</organism>
<accession>A0ABY5ZHX8</accession>
<protein>
    <submittedName>
        <fullName evidence="1">HPr-rel-A system PqqD family peptide chaperone</fullName>
    </submittedName>
</protein>
<reference evidence="1" key="1">
    <citation type="journal article" date="2022" name="Environ. Microbiol.">
        <title>Geoalkalibacter halelectricus SAP #1 sp. nov. possessing extracellular electron transfer and mineral#reducing capabilities from a haloalkaline environment.</title>
        <authorList>
            <person name="Yadav S."/>
            <person name="Singh R."/>
            <person name="Sundharam S.S."/>
            <person name="Chaudhary S."/>
            <person name="Krishnamurthi S."/>
            <person name="Patil S.A."/>
        </authorList>
    </citation>
    <scope>NUCLEOTIDE SEQUENCE</scope>
    <source>
        <strain evidence="1">SAP-1</strain>
    </source>
</reference>
<dbReference type="RefSeq" id="WP_260746857.1">
    <property type="nucleotide sequence ID" value="NZ_CP092109.1"/>
</dbReference>